<dbReference type="EMBL" id="MLYO01000089">
    <property type="protein sequence ID" value="OIJ90516.1"/>
    <property type="molecule type" value="Genomic_DNA"/>
</dbReference>
<keyword evidence="2" id="KW-1185">Reference proteome</keyword>
<evidence type="ECO:0000313" key="2">
    <source>
        <dbReference type="Proteomes" id="UP000179642"/>
    </source>
</evidence>
<dbReference type="OrthoDB" id="4331723at2"/>
<proteinExistence type="predicted"/>
<dbReference type="AlphaFoldDB" id="A0A1S2PA57"/>
<evidence type="ECO:0000313" key="1">
    <source>
        <dbReference type="EMBL" id="OIJ90516.1"/>
    </source>
</evidence>
<reference evidence="1 2" key="1">
    <citation type="submission" date="2016-10" db="EMBL/GenBank/DDBJ databases">
        <title>Genome sequence of Streptomyces sp. MUSC 1.</title>
        <authorList>
            <person name="Lee L.-H."/>
            <person name="Ser H.-L."/>
            <person name="Law J.W.-F."/>
        </authorList>
    </citation>
    <scope>NUCLEOTIDE SEQUENCE [LARGE SCALE GENOMIC DNA]</scope>
    <source>
        <strain evidence="1 2">MUSC 1</strain>
    </source>
</reference>
<sequence length="86" mass="8999">MSEFARNQVEAFPKCHGSLVELREALAGAGVSLPGLRLDPASFGDGDGIPLFDLGRCNMTNAARLVEALRRGASPPGSTSARELTT</sequence>
<accession>A0A1S2PA57</accession>
<dbReference type="Proteomes" id="UP000179642">
    <property type="component" value="Unassembled WGS sequence"/>
</dbReference>
<gene>
    <name evidence="1" type="ORF">BIV23_40370</name>
</gene>
<name>A0A1S2PA57_9ACTN</name>
<protein>
    <submittedName>
        <fullName evidence="1">Uncharacterized protein</fullName>
    </submittedName>
</protein>
<organism evidence="1 2">
    <name type="scientific">Streptomyces monashensis</name>
    <dbReference type="NCBI Taxonomy" id="1678012"/>
    <lineage>
        <taxon>Bacteria</taxon>
        <taxon>Bacillati</taxon>
        <taxon>Actinomycetota</taxon>
        <taxon>Actinomycetes</taxon>
        <taxon>Kitasatosporales</taxon>
        <taxon>Streptomycetaceae</taxon>
        <taxon>Streptomyces</taxon>
    </lineage>
</organism>
<comment type="caution">
    <text evidence="1">The sequence shown here is derived from an EMBL/GenBank/DDBJ whole genome shotgun (WGS) entry which is preliminary data.</text>
</comment>